<feature type="region of interest" description="Disordered" evidence="1">
    <location>
        <begin position="216"/>
        <end position="254"/>
    </location>
</feature>
<name>A0A098Y7I5_9ACTN</name>
<dbReference type="STRING" id="1522368.IN07_10120"/>
<reference evidence="3 4" key="1">
    <citation type="submission" date="2014-07" db="EMBL/GenBank/DDBJ databases">
        <title>Biosystematic studies on Modestobacter strains isolated from extreme hyper-arid desert soil and from historic building.</title>
        <authorList>
            <person name="Bukarasam K."/>
            <person name="Bull A."/>
            <person name="Girard G."/>
            <person name="van Wezel G."/>
            <person name="Goodfellow M."/>
        </authorList>
    </citation>
    <scope>NUCLEOTIDE SEQUENCE [LARGE SCALE GENOMIC DNA]</scope>
    <source>
        <strain evidence="3 4">KNN45-2b</strain>
    </source>
</reference>
<evidence type="ECO:0000256" key="1">
    <source>
        <dbReference type="SAM" id="MobiDB-lite"/>
    </source>
</evidence>
<accession>A0A098Y7I5</accession>
<keyword evidence="2" id="KW-0812">Transmembrane</keyword>
<evidence type="ECO:0000256" key="2">
    <source>
        <dbReference type="SAM" id="Phobius"/>
    </source>
</evidence>
<sequence length="254" mass="25529">MSTWLGDVPAAAALALIAVLLVAEAGLLVGVVMPSASLVLGLGVLAGAGSIPVPAAALIAAGATVLGAALGHRTAARQGARSLLPGSWVLGRLLPAWAASVADRLCATWVEAVGRRPVRTAVTAQFVAGGRTLAPRIMAQAGVPLTTMLRGTLPAALVWSSSLVTAGALAAAALPYLRIAFAVVGVPVVVAATLILARRRATPPFPPRVARALSGVEALPAERTGRHRQAGRPRSTTTTHDLVAAPRAALPGRA</sequence>
<keyword evidence="4" id="KW-1185">Reference proteome</keyword>
<evidence type="ECO:0008006" key="5">
    <source>
        <dbReference type="Google" id="ProtNLM"/>
    </source>
</evidence>
<dbReference type="RefSeq" id="WP_036335502.1">
    <property type="nucleotide sequence ID" value="NZ_JPMX01000040.1"/>
</dbReference>
<evidence type="ECO:0000313" key="3">
    <source>
        <dbReference type="EMBL" id="KGH46798.1"/>
    </source>
</evidence>
<keyword evidence="2" id="KW-0472">Membrane</keyword>
<dbReference type="Proteomes" id="UP000029713">
    <property type="component" value="Unassembled WGS sequence"/>
</dbReference>
<organism evidence="3 4">
    <name type="scientific">Modestobacter caceresii</name>
    <dbReference type="NCBI Taxonomy" id="1522368"/>
    <lineage>
        <taxon>Bacteria</taxon>
        <taxon>Bacillati</taxon>
        <taxon>Actinomycetota</taxon>
        <taxon>Actinomycetes</taxon>
        <taxon>Geodermatophilales</taxon>
        <taxon>Geodermatophilaceae</taxon>
        <taxon>Modestobacter</taxon>
    </lineage>
</organism>
<comment type="caution">
    <text evidence="3">The sequence shown here is derived from an EMBL/GenBank/DDBJ whole genome shotgun (WGS) entry which is preliminary data.</text>
</comment>
<protein>
    <recommendedName>
        <fullName evidence="5">Membrane-associated protein</fullName>
    </recommendedName>
</protein>
<dbReference type="AlphaFoldDB" id="A0A098Y7I5"/>
<gene>
    <name evidence="3" type="ORF">IN07_10120</name>
</gene>
<dbReference type="EMBL" id="JPMX01000040">
    <property type="protein sequence ID" value="KGH46798.1"/>
    <property type="molecule type" value="Genomic_DNA"/>
</dbReference>
<evidence type="ECO:0000313" key="4">
    <source>
        <dbReference type="Proteomes" id="UP000029713"/>
    </source>
</evidence>
<keyword evidence="2" id="KW-1133">Transmembrane helix</keyword>
<feature type="transmembrane region" description="Helical" evidence="2">
    <location>
        <begin position="179"/>
        <end position="197"/>
    </location>
</feature>
<feature type="transmembrane region" description="Helical" evidence="2">
    <location>
        <begin position="153"/>
        <end position="173"/>
    </location>
</feature>
<proteinExistence type="predicted"/>
<dbReference type="OrthoDB" id="5197260at2"/>